<dbReference type="EMBL" id="JAKZBV010000001">
    <property type="protein sequence ID" value="MCH6472135.1"/>
    <property type="molecule type" value="Genomic_DNA"/>
</dbReference>
<organism evidence="3 4">
    <name type="scientific">Sinomonas terrae</name>
    <dbReference type="NCBI Taxonomy" id="2908838"/>
    <lineage>
        <taxon>Bacteria</taxon>
        <taxon>Bacillati</taxon>
        <taxon>Actinomycetota</taxon>
        <taxon>Actinomycetes</taxon>
        <taxon>Micrococcales</taxon>
        <taxon>Micrococcaceae</taxon>
        <taxon>Sinomonas</taxon>
    </lineage>
</organism>
<gene>
    <name evidence="3" type="ORF">L0M17_19585</name>
</gene>
<evidence type="ECO:0000313" key="4">
    <source>
        <dbReference type="Proteomes" id="UP001202922"/>
    </source>
</evidence>
<dbReference type="Proteomes" id="UP001202922">
    <property type="component" value="Unassembled WGS sequence"/>
</dbReference>
<reference evidence="3 4" key="1">
    <citation type="submission" date="2022-03" db="EMBL/GenBank/DDBJ databases">
        <title>Sinomonas sp. isolated from a soil.</title>
        <authorList>
            <person name="Han J."/>
            <person name="Kim D.-U."/>
        </authorList>
    </citation>
    <scope>NUCLEOTIDE SEQUENCE [LARGE SCALE GENOMIC DNA]</scope>
    <source>
        <strain evidence="3 4">5-5</strain>
    </source>
</reference>
<proteinExistence type="predicted"/>
<feature type="domain" description="D-apionate lactonase N-terminal" evidence="1">
    <location>
        <begin position="7"/>
        <end position="221"/>
    </location>
</feature>
<dbReference type="InterPro" id="IPR058788">
    <property type="entry name" value="ApnL_N"/>
</dbReference>
<evidence type="ECO:0000259" key="1">
    <source>
        <dbReference type="Pfam" id="PF25837"/>
    </source>
</evidence>
<evidence type="ECO:0000313" key="3">
    <source>
        <dbReference type="EMBL" id="MCH6472135.1"/>
    </source>
</evidence>
<keyword evidence="4" id="KW-1185">Reference proteome</keyword>
<name>A0ABS9U7A9_9MICC</name>
<dbReference type="Pfam" id="PF25838">
    <property type="entry name" value="Apionate_lact_M"/>
    <property type="match status" value="1"/>
</dbReference>
<dbReference type="RefSeq" id="WP_241056044.1">
    <property type="nucleotide sequence ID" value="NZ_JAKZBV010000001.1"/>
</dbReference>
<feature type="domain" description="D-apionate lactonase TIM barrel" evidence="2">
    <location>
        <begin position="257"/>
        <end position="476"/>
    </location>
</feature>
<accession>A0ABS9U7A9</accession>
<dbReference type="InterPro" id="IPR058787">
    <property type="entry name" value="ApnL_M"/>
</dbReference>
<sequence>MTGHASEGTPTLGLSWGPWAFQLRGDEIAAISYAGLPVLRGIRAVVRNHNWLTLAPEVAAVEVRETDEALAVELEVAWSGFGARYSGRAEVRIDDDGVAVAFHGIAVEEFLGNRVGLVVLHRPDDAGRPVVVGHPNGSQTEAPFPREISPHQPFKGIAGMSWDRDGTTFELAFSGDVFETEDQRNWTDASFKTYSTPLSRPFPVRYGAGSRVEQSVRLRAVQTVDVGDAVVGRVPEIGFCLEDPASAVLETLPGPLVLDVSLAPQPGDGTVAPSEALKASEHAVHGIDLRIVARTAAEATAILDAILDEIPAEKVLRLTVFDPVTHLANAEVLEVFADHARRLGYRGKILTGARSHFTELNRNPHVLSGGYDGTVYSVTSQMHAVEPESVMETVAMQPLTAAQAFRLGGGRPLHIGPITIAPRFNAVATDAPRDDELPQPSPLAARPLGAAWALGSVAVLTLPEVASLSYGLPGGAEAPMARLLTQLAGLSGSEVLSTATTATGPVAYPVRSGPAITCFLANPNPWPIEVRLTGPDGQTCETWIPGWDTTVLTI</sequence>
<protein>
    <submittedName>
        <fullName evidence="3">Uncharacterized protein</fullName>
    </submittedName>
</protein>
<comment type="caution">
    <text evidence="3">The sequence shown here is derived from an EMBL/GenBank/DDBJ whole genome shotgun (WGS) entry which is preliminary data.</text>
</comment>
<evidence type="ECO:0000259" key="2">
    <source>
        <dbReference type="Pfam" id="PF25838"/>
    </source>
</evidence>
<dbReference type="Pfam" id="PF25837">
    <property type="entry name" value="Apionate_lact_N"/>
    <property type="match status" value="1"/>
</dbReference>